<dbReference type="AlphaFoldDB" id="A0A165ELS8"/>
<gene>
    <name evidence="3" type="ORF">CALCODRAFT_510343</name>
</gene>
<name>A0A165ELS8_9BASI</name>
<evidence type="ECO:0000313" key="3">
    <source>
        <dbReference type="EMBL" id="KZT55122.1"/>
    </source>
</evidence>
<dbReference type="InParanoid" id="A0A165ELS8"/>
<evidence type="ECO:0000256" key="1">
    <source>
        <dbReference type="SAM" id="Coils"/>
    </source>
</evidence>
<organism evidence="3 4">
    <name type="scientific">Calocera cornea HHB12733</name>
    <dbReference type="NCBI Taxonomy" id="1353952"/>
    <lineage>
        <taxon>Eukaryota</taxon>
        <taxon>Fungi</taxon>
        <taxon>Dikarya</taxon>
        <taxon>Basidiomycota</taxon>
        <taxon>Agaricomycotina</taxon>
        <taxon>Dacrymycetes</taxon>
        <taxon>Dacrymycetales</taxon>
        <taxon>Dacrymycetaceae</taxon>
        <taxon>Calocera</taxon>
    </lineage>
</organism>
<accession>A0A165ELS8</accession>
<proteinExistence type="predicted"/>
<protein>
    <submittedName>
        <fullName evidence="3">Uncharacterized protein</fullName>
    </submittedName>
</protein>
<feature type="coiled-coil region" evidence="1">
    <location>
        <begin position="59"/>
        <end position="107"/>
    </location>
</feature>
<keyword evidence="4" id="KW-1185">Reference proteome</keyword>
<dbReference type="OrthoDB" id="3400166at2759"/>
<feature type="region of interest" description="Disordered" evidence="2">
    <location>
        <begin position="115"/>
        <end position="142"/>
    </location>
</feature>
<dbReference type="EMBL" id="KV424001">
    <property type="protein sequence ID" value="KZT55122.1"/>
    <property type="molecule type" value="Genomic_DNA"/>
</dbReference>
<reference evidence="3 4" key="1">
    <citation type="journal article" date="2016" name="Mol. Biol. Evol.">
        <title>Comparative Genomics of Early-Diverging Mushroom-Forming Fungi Provides Insights into the Origins of Lignocellulose Decay Capabilities.</title>
        <authorList>
            <person name="Nagy L.G."/>
            <person name="Riley R."/>
            <person name="Tritt A."/>
            <person name="Adam C."/>
            <person name="Daum C."/>
            <person name="Floudas D."/>
            <person name="Sun H."/>
            <person name="Yadav J.S."/>
            <person name="Pangilinan J."/>
            <person name="Larsson K.H."/>
            <person name="Matsuura K."/>
            <person name="Barry K."/>
            <person name="Labutti K."/>
            <person name="Kuo R."/>
            <person name="Ohm R.A."/>
            <person name="Bhattacharya S.S."/>
            <person name="Shirouzu T."/>
            <person name="Yoshinaga Y."/>
            <person name="Martin F.M."/>
            <person name="Grigoriev I.V."/>
            <person name="Hibbett D.S."/>
        </authorList>
    </citation>
    <scope>NUCLEOTIDE SEQUENCE [LARGE SCALE GENOMIC DNA]</scope>
    <source>
        <strain evidence="3 4">HHB12733</strain>
    </source>
</reference>
<sequence length="467" mass="52250">MPPATSPNQLGKAIEKLPQPARLALAKAILAAGSGSDAWSIEPDSLPCAGECGELQETVGELQQTISDLNLTIDALNEAVASVTRKANETTRELGVANERIAELEAAQALLKDAKPSRQKRVRGNQAPESAPAAKKAKSQLTKEEAVIRDKLQKRLKATVHRLIGFDKNQHDGKMPGKSTLGEFAPSSPDGAEAYMLPDWSAASWCEGSNFDVVDQTITVVQEESKKSPLKEGEEAWLTHDSLKSILHPIWNAMKRQFEAEHDSHKKARMEKWALEGRLSERRNTRYSWMIKGATLQAHAQEVPEEDVEGFAVSIVDEFWVGEEWGWEDQDEDKRASWWEEMGKSGELSAAQKRDCKSAFELRRPEWMSDAFWMVCKSFVYLKEEDEINNPVRKGKHPITARIDLGNKSNLKISVGHEPYAFMVDATYLLGNPGFKIRDRPETISDRMANDMSDVRGPWVHPSLYDS</sequence>
<dbReference type="Proteomes" id="UP000076842">
    <property type="component" value="Unassembled WGS sequence"/>
</dbReference>
<keyword evidence="1" id="KW-0175">Coiled coil</keyword>
<evidence type="ECO:0000256" key="2">
    <source>
        <dbReference type="SAM" id="MobiDB-lite"/>
    </source>
</evidence>
<evidence type="ECO:0000313" key="4">
    <source>
        <dbReference type="Proteomes" id="UP000076842"/>
    </source>
</evidence>